<name>A0A0A1Z2U4_PSEFL</name>
<evidence type="ECO:0000313" key="4">
    <source>
        <dbReference type="EMBL" id="KGE67549.1"/>
    </source>
</evidence>
<dbReference type="OrthoDB" id="6638317at2"/>
<proteinExistence type="predicted"/>
<dbReference type="EMBL" id="ASGY01000087">
    <property type="protein sequence ID" value="KGE67549.1"/>
    <property type="molecule type" value="Genomic_DNA"/>
</dbReference>
<dbReference type="Proteomes" id="UP000030060">
    <property type="component" value="Unassembled WGS sequence"/>
</dbReference>
<dbReference type="InterPro" id="IPR025646">
    <property type="entry name" value="DUF4350"/>
</dbReference>
<evidence type="ECO:0000256" key="2">
    <source>
        <dbReference type="SAM" id="Phobius"/>
    </source>
</evidence>
<evidence type="ECO:0000313" key="5">
    <source>
        <dbReference type="Proteomes" id="UP000030060"/>
    </source>
</evidence>
<accession>A0A0A1Z2U4</accession>
<sequence length="389" mass="43507">MNRPLLWVGLLLACVFGAGAFYVWTKAIPYDEVVDRGPSPEALANPYLAAEHFLRQQGVTVEHANSLERLATLPGKGNSLLLLGERSNMSPRQVEQLLSWAKSGGHLLLVAEALWDEETGKSGDLLLDRVHIHQTLSDEPEEPAPSSKKPLKNKSQDLTKLYVDNETASAYFSFDTDFNLTDPRHQAQFSANSSRSSHLMQLDLGEGSVTVITDSDLWKTPNLGKHDNAWLLWYLNQGTAVTLLFNSDFDDLFTLLMRYFPQALIALISLIALTLWRAGMRQGPTRSPTSNARRQLQEHLKASADFLLRRSGQGTLLQALQRDILRAARHRHPGFEHLDSAAQCRVLEHLTRQPLHVISQALDPLPQKRLSSADFSRQVACLQTLRNAL</sequence>
<dbReference type="InterPro" id="IPR029062">
    <property type="entry name" value="Class_I_gatase-like"/>
</dbReference>
<feature type="domain" description="DUF4350" evidence="3">
    <location>
        <begin position="43"/>
        <end position="235"/>
    </location>
</feature>
<gene>
    <name evidence="4" type="ORF">K814_0112760</name>
</gene>
<keyword evidence="2" id="KW-0472">Membrane</keyword>
<feature type="region of interest" description="Disordered" evidence="1">
    <location>
        <begin position="136"/>
        <end position="155"/>
    </location>
</feature>
<dbReference type="RefSeq" id="WP_038845949.1">
    <property type="nucleotide sequence ID" value="NZ_ASGY01000087.1"/>
</dbReference>
<comment type="caution">
    <text evidence="4">The sequence shown here is derived from an EMBL/GenBank/DDBJ whole genome shotgun (WGS) entry which is preliminary data.</text>
</comment>
<evidence type="ECO:0000256" key="1">
    <source>
        <dbReference type="SAM" id="MobiDB-lite"/>
    </source>
</evidence>
<dbReference type="SUPFAM" id="SSF52317">
    <property type="entry name" value="Class I glutamine amidotransferase-like"/>
    <property type="match status" value="1"/>
</dbReference>
<dbReference type="Pfam" id="PF14258">
    <property type="entry name" value="DUF4350"/>
    <property type="match status" value="1"/>
</dbReference>
<organism evidence="4 5">
    <name type="scientific">Pseudomonas fluorescens LMG 5329</name>
    <dbReference type="NCBI Taxonomy" id="1324332"/>
    <lineage>
        <taxon>Bacteria</taxon>
        <taxon>Pseudomonadati</taxon>
        <taxon>Pseudomonadota</taxon>
        <taxon>Gammaproteobacteria</taxon>
        <taxon>Pseudomonadales</taxon>
        <taxon>Pseudomonadaceae</taxon>
        <taxon>Pseudomonas</taxon>
    </lineage>
</organism>
<feature type="transmembrane region" description="Helical" evidence="2">
    <location>
        <begin position="259"/>
        <end position="276"/>
    </location>
</feature>
<reference evidence="4 5" key="1">
    <citation type="journal article" date="2013" name="Genome Announc.">
        <title>Draft Genome Sequence of Pseudomonas fluorescens LMG 5329, a White Line-Inducing Principle-Producing Bioindicator for the Mushroom Pathogen Pseudomonas tolaasii.</title>
        <authorList>
            <person name="Ghequire M.G."/>
            <person name="Rokni-Zadeh H."/>
            <person name="Zarrineh P."/>
            <person name="De Mot R."/>
        </authorList>
    </citation>
    <scope>NUCLEOTIDE SEQUENCE [LARGE SCALE GENOMIC DNA]</scope>
    <source>
        <strain evidence="4 5">LMG 5329</strain>
    </source>
</reference>
<evidence type="ECO:0000259" key="3">
    <source>
        <dbReference type="Pfam" id="PF14258"/>
    </source>
</evidence>
<dbReference type="AlphaFoldDB" id="A0A0A1Z2U4"/>
<keyword evidence="2" id="KW-0812">Transmembrane</keyword>
<keyword evidence="2" id="KW-1133">Transmembrane helix</keyword>
<protein>
    <recommendedName>
        <fullName evidence="3">DUF4350 domain-containing protein</fullName>
    </recommendedName>
</protein>